<gene>
    <name evidence="4" type="primary">20349603</name>
    <name evidence="3" type="ORF">GGTG_09145</name>
</gene>
<sequence length="94" mass="10084">MELKTLIVHVKLARYMAVALFILLALFILAVNVGLKASIDLKREAGMDPHATTLPWTLPGVSPFHMACPSAPILPQPPSDEASARHATPTSSLD</sequence>
<dbReference type="HOGENOM" id="CLU_2386291_0_0_1"/>
<dbReference type="VEuPathDB" id="FungiDB:GGTG_09145"/>
<reference evidence="4" key="4">
    <citation type="journal article" date="2015" name="G3 (Bethesda)">
        <title>Genome sequences of three phytopathogenic species of the Magnaporthaceae family of fungi.</title>
        <authorList>
            <person name="Okagaki L.H."/>
            <person name="Nunes C.C."/>
            <person name="Sailsbery J."/>
            <person name="Clay B."/>
            <person name="Brown D."/>
            <person name="John T."/>
            <person name="Oh Y."/>
            <person name="Young N."/>
            <person name="Fitzgerald M."/>
            <person name="Haas B.J."/>
            <person name="Zeng Q."/>
            <person name="Young S."/>
            <person name="Adiconis X."/>
            <person name="Fan L."/>
            <person name="Levin J.Z."/>
            <person name="Mitchell T.K."/>
            <person name="Okubara P.A."/>
            <person name="Farman M.L."/>
            <person name="Kohn L.M."/>
            <person name="Birren B."/>
            <person name="Ma L.-J."/>
            <person name="Dean R.A."/>
        </authorList>
    </citation>
    <scope>NUCLEOTIDE SEQUENCE</scope>
    <source>
        <strain evidence="4">R3-111a-1</strain>
    </source>
</reference>
<evidence type="ECO:0000313" key="5">
    <source>
        <dbReference type="Proteomes" id="UP000006039"/>
    </source>
</evidence>
<dbReference type="EMBL" id="GL385399">
    <property type="protein sequence ID" value="EJT72279.1"/>
    <property type="molecule type" value="Genomic_DNA"/>
</dbReference>
<keyword evidence="2" id="KW-0472">Membrane</keyword>
<organism evidence="3">
    <name type="scientific">Gaeumannomyces tritici (strain R3-111a-1)</name>
    <name type="common">Wheat and barley take-all root rot fungus</name>
    <name type="synonym">Gaeumannomyces graminis var. tritici</name>
    <dbReference type="NCBI Taxonomy" id="644352"/>
    <lineage>
        <taxon>Eukaryota</taxon>
        <taxon>Fungi</taxon>
        <taxon>Dikarya</taxon>
        <taxon>Ascomycota</taxon>
        <taxon>Pezizomycotina</taxon>
        <taxon>Sordariomycetes</taxon>
        <taxon>Sordariomycetidae</taxon>
        <taxon>Magnaporthales</taxon>
        <taxon>Magnaporthaceae</taxon>
        <taxon>Gaeumannomyces</taxon>
    </lineage>
</organism>
<dbReference type="Proteomes" id="UP000006039">
    <property type="component" value="Unassembled WGS sequence"/>
</dbReference>
<keyword evidence="5" id="KW-1185">Reference proteome</keyword>
<evidence type="ECO:0000256" key="2">
    <source>
        <dbReference type="SAM" id="Phobius"/>
    </source>
</evidence>
<reference evidence="3" key="3">
    <citation type="submission" date="2010-09" db="EMBL/GenBank/DDBJ databases">
        <title>Annotation of Gaeumannomyces graminis var. tritici R3-111a-1.</title>
        <authorList>
            <consortium name="The Broad Institute Genome Sequencing Platform"/>
            <person name="Ma L.-J."/>
            <person name="Dead R."/>
            <person name="Young S.K."/>
            <person name="Zeng Q."/>
            <person name="Gargeya S."/>
            <person name="Fitzgerald M."/>
            <person name="Haas B."/>
            <person name="Abouelleil A."/>
            <person name="Alvarado L."/>
            <person name="Arachchi H.M."/>
            <person name="Berlin A."/>
            <person name="Brown A."/>
            <person name="Chapman S.B."/>
            <person name="Chen Z."/>
            <person name="Dunbar C."/>
            <person name="Freedman E."/>
            <person name="Gearin G."/>
            <person name="Gellesch M."/>
            <person name="Goldberg J."/>
            <person name="Griggs A."/>
            <person name="Gujja S."/>
            <person name="Heiman D."/>
            <person name="Howarth C."/>
            <person name="Larson L."/>
            <person name="Lui A."/>
            <person name="MacDonald P.J.P."/>
            <person name="Mehta T."/>
            <person name="Montmayeur A."/>
            <person name="Murphy C."/>
            <person name="Neiman D."/>
            <person name="Pearson M."/>
            <person name="Priest M."/>
            <person name="Roberts A."/>
            <person name="Saif S."/>
            <person name="Shea T."/>
            <person name="Shenoy N."/>
            <person name="Sisk P."/>
            <person name="Stolte C."/>
            <person name="Sykes S."/>
            <person name="Yandava C."/>
            <person name="Wortman J."/>
            <person name="Nusbaum C."/>
            <person name="Birren B."/>
        </authorList>
    </citation>
    <scope>NUCLEOTIDE SEQUENCE</scope>
    <source>
        <strain evidence="3">R3-111a-1</strain>
    </source>
</reference>
<dbReference type="EnsemblFungi" id="EJT72279">
    <property type="protein sequence ID" value="EJT72279"/>
    <property type="gene ID" value="GGTG_09145"/>
</dbReference>
<reference evidence="3" key="2">
    <citation type="submission" date="2010-07" db="EMBL/GenBank/DDBJ databases">
        <authorList>
            <consortium name="The Broad Institute Genome Sequencing Platform"/>
            <consortium name="Broad Institute Genome Sequencing Center for Infectious Disease"/>
            <person name="Ma L.-J."/>
            <person name="Dead R."/>
            <person name="Young S."/>
            <person name="Zeng Q."/>
            <person name="Koehrsen M."/>
            <person name="Alvarado L."/>
            <person name="Berlin A."/>
            <person name="Chapman S.B."/>
            <person name="Chen Z."/>
            <person name="Freedman E."/>
            <person name="Gellesch M."/>
            <person name="Goldberg J."/>
            <person name="Griggs A."/>
            <person name="Gujja S."/>
            <person name="Heilman E.R."/>
            <person name="Heiman D."/>
            <person name="Hepburn T."/>
            <person name="Howarth C."/>
            <person name="Jen D."/>
            <person name="Larson L."/>
            <person name="Mehta T."/>
            <person name="Neiman D."/>
            <person name="Pearson M."/>
            <person name="Roberts A."/>
            <person name="Saif S."/>
            <person name="Shea T."/>
            <person name="Shenoy N."/>
            <person name="Sisk P."/>
            <person name="Stolte C."/>
            <person name="Sykes S."/>
            <person name="Walk T."/>
            <person name="White J."/>
            <person name="Yandava C."/>
            <person name="Haas B."/>
            <person name="Nusbaum C."/>
            <person name="Birren B."/>
        </authorList>
    </citation>
    <scope>NUCLEOTIDE SEQUENCE</scope>
    <source>
        <strain evidence="3">R3-111a-1</strain>
    </source>
</reference>
<accession>J3P6K4</accession>
<evidence type="ECO:0000256" key="1">
    <source>
        <dbReference type="SAM" id="MobiDB-lite"/>
    </source>
</evidence>
<name>J3P6K4_GAET3</name>
<feature type="transmembrane region" description="Helical" evidence="2">
    <location>
        <begin position="12"/>
        <end position="35"/>
    </location>
</feature>
<feature type="region of interest" description="Disordered" evidence="1">
    <location>
        <begin position="72"/>
        <end position="94"/>
    </location>
</feature>
<dbReference type="GeneID" id="20349603"/>
<dbReference type="AlphaFoldDB" id="J3P6K4"/>
<evidence type="ECO:0000313" key="3">
    <source>
        <dbReference type="EMBL" id="EJT72279.1"/>
    </source>
</evidence>
<evidence type="ECO:0000313" key="4">
    <source>
        <dbReference type="EnsemblFungi" id="EJT72279"/>
    </source>
</evidence>
<keyword evidence="2" id="KW-0812">Transmembrane</keyword>
<dbReference type="RefSeq" id="XP_009225253.1">
    <property type="nucleotide sequence ID" value="XM_009226989.1"/>
</dbReference>
<reference evidence="4" key="5">
    <citation type="submission" date="2018-04" db="UniProtKB">
        <authorList>
            <consortium name="EnsemblFungi"/>
        </authorList>
    </citation>
    <scope>IDENTIFICATION</scope>
    <source>
        <strain evidence="4">R3-111a-1</strain>
    </source>
</reference>
<keyword evidence="2" id="KW-1133">Transmembrane helix</keyword>
<protein>
    <submittedName>
        <fullName evidence="3 4">Uncharacterized protein</fullName>
    </submittedName>
</protein>
<reference evidence="5" key="1">
    <citation type="submission" date="2010-07" db="EMBL/GenBank/DDBJ databases">
        <title>The genome sequence of Gaeumannomyces graminis var. tritici strain R3-111a-1.</title>
        <authorList>
            <consortium name="The Broad Institute Genome Sequencing Platform"/>
            <person name="Ma L.-J."/>
            <person name="Dead R."/>
            <person name="Young S."/>
            <person name="Zeng Q."/>
            <person name="Koehrsen M."/>
            <person name="Alvarado L."/>
            <person name="Berlin A."/>
            <person name="Chapman S.B."/>
            <person name="Chen Z."/>
            <person name="Freedman E."/>
            <person name="Gellesch M."/>
            <person name="Goldberg J."/>
            <person name="Griggs A."/>
            <person name="Gujja S."/>
            <person name="Heilman E.R."/>
            <person name="Heiman D."/>
            <person name="Hepburn T."/>
            <person name="Howarth C."/>
            <person name="Jen D."/>
            <person name="Larson L."/>
            <person name="Mehta T."/>
            <person name="Neiman D."/>
            <person name="Pearson M."/>
            <person name="Roberts A."/>
            <person name="Saif S."/>
            <person name="Shea T."/>
            <person name="Shenoy N."/>
            <person name="Sisk P."/>
            <person name="Stolte C."/>
            <person name="Sykes S."/>
            <person name="Walk T."/>
            <person name="White J."/>
            <person name="Yandava C."/>
            <person name="Haas B."/>
            <person name="Nusbaum C."/>
            <person name="Birren B."/>
        </authorList>
    </citation>
    <scope>NUCLEOTIDE SEQUENCE [LARGE SCALE GENOMIC DNA]</scope>
    <source>
        <strain evidence="5">R3-111a-1</strain>
    </source>
</reference>
<proteinExistence type="predicted"/>